<dbReference type="Gene3D" id="1.10.10.10">
    <property type="entry name" value="Winged helix-like DNA-binding domain superfamily/Winged helix DNA-binding domain"/>
    <property type="match status" value="1"/>
</dbReference>
<evidence type="ECO:0000256" key="2">
    <source>
        <dbReference type="ARBA" id="ARBA00023015"/>
    </source>
</evidence>
<evidence type="ECO:0000313" key="7">
    <source>
        <dbReference type="Proteomes" id="UP000031671"/>
    </source>
</evidence>
<dbReference type="GO" id="GO:0003700">
    <property type="term" value="F:DNA-binding transcription factor activity"/>
    <property type="evidence" value="ECO:0007669"/>
    <property type="project" value="InterPro"/>
</dbReference>
<dbReference type="InterPro" id="IPR000847">
    <property type="entry name" value="LysR_HTH_N"/>
</dbReference>
<evidence type="ECO:0000256" key="4">
    <source>
        <dbReference type="ARBA" id="ARBA00023163"/>
    </source>
</evidence>
<accession>A0A0B8P204</accession>
<dbReference type="SUPFAM" id="SSF46785">
    <property type="entry name" value="Winged helix' DNA-binding domain"/>
    <property type="match status" value="1"/>
</dbReference>
<reference evidence="6 7" key="1">
    <citation type="submission" date="2015-01" db="EMBL/GenBank/DDBJ databases">
        <title>Vibrio sp. C1 JCM 19231 whole genome shotgun sequence.</title>
        <authorList>
            <person name="Sawabe T."/>
            <person name="Meirelles P."/>
            <person name="Feng G."/>
            <person name="Sayaka M."/>
            <person name="Hattori M."/>
            <person name="Ohkuma M."/>
        </authorList>
    </citation>
    <scope>NUCLEOTIDE SEQUENCE [LARGE SCALE GENOMIC DNA]</scope>
    <source>
        <strain evidence="7">JCM 19231</strain>
    </source>
</reference>
<keyword evidence="2" id="KW-0805">Transcription regulation</keyword>
<keyword evidence="3" id="KW-0238">DNA-binding</keyword>
<comment type="caution">
    <text evidence="6">The sequence shown here is derived from an EMBL/GenBank/DDBJ whole genome shotgun (WGS) entry which is preliminary data.</text>
</comment>
<dbReference type="AlphaFoldDB" id="A0A0B8P204"/>
<evidence type="ECO:0000259" key="5">
    <source>
        <dbReference type="PROSITE" id="PS50931"/>
    </source>
</evidence>
<dbReference type="PROSITE" id="PS50931">
    <property type="entry name" value="HTH_LYSR"/>
    <property type="match status" value="1"/>
</dbReference>
<dbReference type="InterPro" id="IPR005119">
    <property type="entry name" value="LysR_subst-bd"/>
</dbReference>
<dbReference type="Gene3D" id="3.40.190.290">
    <property type="match status" value="1"/>
</dbReference>
<sequence>MLITPERLLYLIAVTEQGSFSAAGRKLGVSASAVAQVVQNMEIDLDVRLFNRVAGQSPSLTEVGRAMYLQALEVAPRLQAMEKRAQAYSNGIEDKLNIAVFGFTFFPEYIQAINDLSMEYPELSINLIDVEDTEDLSPDDTNSADIIISPTQLKLRPGYESHVIAQLEWLYVASPNHPLAKIRGELSQHDLLSHKQLMPAVSDYADEHIIESLRFSPNPLYCSRFYHLQALLLSGTGFAMFPRPLAEPFIEAGSLKELRMDFDDQQTRWPMEISWTPSLGPAGRWFVEQFVDL</sequence>
<gene>
    <name evidence="6" type="ORF">JCM19231_1303</name>
</gene>
<dbReference type="Proteomes" id="UP000031671">
    <property type="component" value="Unassembled WGS sequence"/>
</dbReference>
<evidence type="ECO:0000256" key="1">
    <source>
        <dbReference type="ARBA" id="ARBA00009437"/>
    </source>
</evidence>
<dbReference type="PANTHER" id="PTHR30126:SF91">
    <property type="entry name" value="LYSR FAMILY TRANSCRIPTIONAL REGULATOR"/>
    <property type="match status" value="1"/>
</dbReference>
<protein>
    <submittedName>
        <fullName evidence="6">Transcriptional regulator, lysR family</fullName>
    </submittedName>
</protein>
<evidence type="ECO:0000313" key="6">
    <source>
        <dbReference type="EMBL" id="GAM56969.1"/>
    </source>
</evidence>
<proteinExistence type="inferred from homology"/>
<dbReference type="Pfam" id="PF03466">
    <property type="entry name" value="LysR_substrate"/>
    <property type="match status" value="1"/>
</dbReference>
<dbReference type="Pfam" id="PF00126">
    <property type="entry name" value="HTH_1"/>
    <property type="match status" value="1"/>
</dbReference>
<keyword evidence="4" id="KW-0804">Transcription</keyword>
<dbReference type="InterPro" id="IPR036390">
    <property type="entry name" value="WH_DNA-bd_sf"/>
</dbReference>
<feature type="domain" description="HTH lysR-type" evidence="5">
    <location>
        <begin position="3"/>
        <end position="61"/>
    </location>
</feature>
<dbReference type="PANTHER" id="PTHR30126">
    <property type="entry name" value="HTH-TYPE TRANSCRIPTIONAL REGULATOR"/>
    <property type="match status" value="1"/>
</dbReference>
<reference evidence="6 7" key="2">
    <citation type="submission" date="2015-01" db="EMBL/GenBank/DDBJ databases">
        <authorList>
            <consortium name="NBRP consortium"/>
            <person name="Sawabe T."/>
            <person name="Meirelles P."/>
            <person name="Feng G."/>
            <person name="Sayaka M."/>
            <person name="Hattori M."/>
            <person name="Ohkuma M."/>
        </authorList>
    </citation>
    <scope>NUCLEOTIDE SEQUENCE [LARGE SCALE GENOMIC DNA]</scope>
    <source>
        <strain evidence="7">JCM 19231</strain>
    </source>
</reference>
<keyword evidence="7" id="KW-1185">Reference proteome</keyword>
<evidence type="ECO:0000256" key="3">
    <source>
        <dbReference type="ARBA" id="ARBA00023125"/>
    </source>
</evidence>
<dbReference type="SUPFAM" id="SSF53850">
    <property type="entry name" value="Periplasmic binding protein-like II"/>
    <property type="match status" value="1"/>
</dbReference>
<comment type="similarity">
    <text evidence="1">Belongs to the LysR transcriptional regulatory family.</text>
</comment>
<dbReference type="RefSeq" id="WP_261835162.1">
    <property type="nucleotide sequence ID" value="NZ_AP024881.1"/>
</dbReference>
<name>A0A0B8P204_9VIBR</name>
<organism evidence="6 7">
    <name type="scientific">Vibrio ishigakensis</name>
    <dbReference type="NCBI Taxonomy" id="1481914"/>
    <lineage>
        <taxon>Bacteria</taxon>
        <taxon>Pseudomonadati</taxon>
        <taxon>Pseudomonadota</taxon>
        <taxon>Gammaproteobacteria</taxon>
        <taxon>Vibrionales</taxon>
        <taxon>Vibrionaceae</taxon>
        <taxon>Vibrio</taxon>
    </lineage>
</organism>
<dbReference type="EMBL" id="BBRZ01000041">
    <property type="protein sequence ID" value="GAM56969.1"/>
    <property type="molecule type" value="Genomic_DNA"/>
</dbReference>
<dbReference type="GO" id="GO:0000976">
    <property type="term" value="F:transcription cis-regulatory region binding"/>
    <property type="evidence" value="ECO:0007669"/>
    <property type="project" value="TreeGrafter"/>
</dbReference>
<dbReference type="InterPro" id="IPR036388">
    <property type="entry name" value="WH-like_DNA-bd_sf"/>
</dbReference>